<proteinExistence type="predicted"/>
<dbReference type="Gene3D" id="3.30.565.60">
    <property type="match status" value="1"/>
</dbReference>
<gene>
    <name evidence="1" type="ORF">ERS852571_00202</name>
</gene>
<accession>A0A173R3G2</accession>
<dbReference type="InterPro" id="IPR038475">
    <property type="entry name" value="RecG_C_sf"/>
</dbReference>
<evidence type="ECO:0000313" key="1">
    <source>
        <dbReference type="EMBL" id="CUM72362.1"/>
    </source>
</evidence>
<name>A0A173R3G2_ANAHA</name>
<dbReference type="Proteomes" id="UP000095553">
    <property type="component" value="Unassembled WGS sequence"/>
</dbReference>
<dbReference type="InterPro" id="IPR036390">
    <property type="entry name" value="WH_DNA-bd_sf"/>
</dbReference>
<evidence type="ECO:0000313" key="2">
    <source>
        <dbReference type="Proteomes" id="UP000095553"/>
    </source>
</evidence>
<dbReference type="Pfam" id="PF13749">
    <property type="entry name" value="HATPase_c_4"/>
    <property type="match status" value="1"/>
</dbReference>
<dbReference type="RefSeq" id="WP_055072203.1">
    <property type="nucleotide sequence ID" value="NZ_CACRSX010000026.1"/>
</dbReference>
<organism evidence="1 2">
    <name type="scientific">Anaerostipes hadrus</name>
    <dbReference type="NCBI Taxonomy" id="649756"/>
    <lineage>
        <taxon>Bacteria</taxon>
        <taxon>Bacillati</taxon>
        <taxon>Bacillota</taxon>
        <taxon>Clostridia</taxon>
        <taxon>Lachnospirales</taxon>
        <taxon>Lachnospiraceae</taxon>
        <taxon>Anaerostipes</taxon>
    </lineage>
</organism>
<dbReference type="AlphaFoldDB" id="A0A173R3G2"/>
<dbReference type="SUPFAM" id="SSF46785">
    <property type="entry name" value="Winged helix' DNA-binding domain"/>
    <property type="match status" value="1"/>
</dbReference>
<reference evidence="1 2" key="1">
    <citation type="submission" date="2015-09" db="EMBL/GenBank/DDBJ databases">
        <authorList>
            <consortium name="Pathogen Informatics"/>
        </authorList>
    </citation>
    <scope>NUCLEOTIDE SEQUENCE [LARGE SCALE GENOMIC DNA]</scope>
    <source>
        <strain evidence="1 2">2789STDY5834959</strain>
    </source>
</reference>
<sequence>MEIVDFTLKVFQEALLNALAHRDYQNQGSVYVKHYPDKVVIENPGGFPEGITQNNIITHPSVSRNKLIAETLQRLKYVQRTGQGVDIIYRDMVSSGKPYPEYRSYSDAVSLTMYSGIDDIEFVKFIAEEQNSRQWNSSLAELMILRFLTDNRRISFSEARELLQGTKDITQKSLNSLIKKGLIEISGKKYMLTAKMYQAVKSDIEYMQDKVLQYVKAKGLIMEYMVVL</sequence>
<protein>
    <submittedName>
        <fullName evidence="1">Uncharacterized protein</fullName>
    </submittedName>
</protein>
<dbReference type="PANTHER" id="PTHR30595:SF6">
    <property type="entry name" value="SCHLAFEN ALBA-2 DOMAIN-CONTAINING PROTEIN"/>
    <property type="match status" value="1"/>
</dbReference>
<dbReference type="EMBL" id="CYXY01000001">
    <property type="protein sequence ID" value="CUM72362.1"/>
    <property type="molecule type" value="Genomic_DNA"/>
</dbReference>
<dbReference type="PANTHER" id="PTHR30595">
    <property type="entry name" value="GLPR-RELATED TRANSCRIPTIONAL REPRESSOR"/>
    <property type="match status" value="1"/>
</dbReference>